<evidence type="ECO:0000313" key="2">
    <source>
        <dbReference type="Proteomes" id="UP000319976"/>
    </source>
</evidence>
<dbReference type="AlphaFoldDB" id="A0A517T5I4"/>
<protein>
    <submittedName>
        <fullName evidence="1">Uncharacterized protein</fullName>
    </submittedName>
</protein>
<name>A0A517T5I4_9PLAN</name>
<dbReference type="Proteomes" id="UP000319976">
    <property type="component" value="Chromosome"/>
</dbReference>
<keyword evidence="2" id="KW-1185">Reference proteome</keyword>
<proteinExistence type="predicted"/>
<organism evidence="1 2">
    <name type="scientific">Calycomorphotria hydatis</name>
    <dbReference type="NCBI Taxonomy" id="2528027"/>
    <lineage>
        <taxon>Bacteria</taxon>
        <taxon>Pseudomonadati</taxon>
        <taxon>Planctomycetota</taxon>
        <taxon>Planctomycetia</taxon>
        <taxon>Planctomycetales</taxon>
        <taxon>Planctomycetaceae</taxon>
        <taxon>Calycomorphotria</taxon>
    </lineage>
</organism>
<accession>A0A517T5I4</accession>
<dbReference type="KEGG" id="chya:V22_08690"/>
<sequence>MILIHSSSRDRDGADRMTLPARKRIREVQITFAPRPVRSISLAATVFHRLSVTLCPADAELGA</sequence>
<dbReference type="EMBL" id="CP036316">
    <property type="protein sequence ID" value="QDT63645.1"/>
    <property type="molecule type" value="Genomic_DNA"/>
</dbReference>
<evidence type="ECO:0000313" key="1">
    <source>
        <dbReference type="EMBL" id="QDT63645.1"/>
    </source>
</evidence>
<reference evidence="1 2" key="1">
    <citation type="submission" date="2019-02" db="EMBL/GenBank/DDBJ databases">
        <title>Deep-cultivation of Planctomycetes and their phenomic and genomic characterization uncovers novel biology.</title>
        <authorList>
            <person name="Wiegand S."/>
            <person name="Jogler M."/>
            <person name="Boedeker C."/>
            <person name="Pinto D."/>
            <person name="Vollmers J."/>
            <person name="Rivas-Marin E."/>
            <person name="Kohn T."/>
            <person name="Peeters S.H."/>
            <person name="Heuer A."/>
            <person name="Rast P."/>
            <person name="Oberbeckmann S."/>
            <person name="Bunk B."/>
            <person name="Jeske O."/>
            <person name="Meyerdierks A."/>
            <person name="Storesund J.E."/>
            <person name="Kallscheuer N."/>
            <person name="Luecker S."/>
            <person name="Lage O.M."/>
            <person name="Pohl T."/>
            <person name="Merkel B.J."/>
            <person name="Hornburger P."/>
            <person name="Mueller R.-W."/>
            <person name="Bruemmer F."/>
            <person name="Labrenz M."/>
            <person name="Spormann A.M."/>
            <person name="Op den Camp H."/>
            <person name="Overmann J."/>
            <person name="Amann R."/>
            <person name="Jetten M.S.M."/>
            <person name="Mascher T."/>
            <person name="Medema M.H."/>
            <person name="Devos D.P."/>
            <person name="Kaster A.-K."/>
            <person name="Ovreas L."/>
            <person name="Rohde M."/>
            <person name="Galperin M.Y."/>
            <person name="Jogler C."/>
        </authorList>
    </citation>
    <scope>NUCLEOTIDE SEQUENCE [LARGE SCALE GENOMIC DNA]</scope>
    <source>
        <strain evidence="1 2">V22</strain>
    </source>
</reference>
<gene>
    <name evidence="1" type="ORF">V22_08690</name>
</gene>